<dbReference type="InterPro" id="IPR000719">
    <property type="entry name" value="Prot_kinase_dom"/>
</dbReference>
<evidence type="ECO:0000259" key="9">
    <source>
        <dbReference type="PROSITE" id="PS50011"/>
    </source>
</evidence>
<dbReference type="Gene3D" id="1.10.510.10">
    <property type="entry name" value="Transferase(Phosphotransferase) domain 1"/>
    <property type="match status" value="1"/>
</dbReference>
<evidence type="ECO:0000256" key="1">
    <source>
        <dbReference type="ARBA" id="ARBA00012513"/>
    </source>
</evidence>
<dbReference type="PANTHER" id="PTHR43289">
    <property type="entry name" value="MITOGEN-ACTIVATED PROTEIN KINASE KINASE KINASE 20-RELATED"/>
    <property type="match status" value="1"/>
</dbReference>
<keyword evidence="8" id="KW-0812">Transmembrane</keyword>
<dbReference type="GO" id="GO:0005975">
    <property type="term" value="P:carbohydrate metabolic process"/>
    <property type="evidence" value="ECO:0007669"/>
    <property type="project" value="UniProtKB-ARBA"/>
</dbReference>
<keyword evidence="11" id="KW-1185">Reference proteome</keyword>
<sequence length="597" mass="62606">MDADDEARAWAPRPAAGAPPGAPVPDLGLPGYSDFRLVAQGGEGAVYRARQDDLDRDVAVKVLRAADQGTLARFRRELEITVRLGRQHPHIVTVLATGTTTTGQPCLVMEFHDLGSVHDRLREHGPLPVAEVVAAGTAVADALAFAHTQGYLHRDVKPQNVLVLPTSYVLTDFGIARGADAGHTASLQLMSYRHAAPQMLDGATPAAADDQWSLGSTLFTLLEGEAPFATGKPDEDAVLPYIARVKAGGRRPWTRADVPAELKAVVERCLSPERDDRFPTTGALRDALMAIRTETRGWDVSAVDPEATRLAPGTRLPSLDPAPVGDFGPRPAPAADDDADATAVTPSGAPVEEDRGTMTGNLAELTVRHAPPAAPDFGPDAAFAPQPPVAPVLPAPPWQGRAEPVITPAPEWPEDTDERTQAIGGEQRRRSRAGIFTAAAVIAVMAGLVVGFLATRGAPAPPPAASSTAAPPTSTTATQPTNRPTNQPTTEQPTAPSQQVGGDPRFAPDLRRVADSGSTVDLTWVDPTGGQAQFVVVDLTTEGAPRAVATVAAGATTYTVTGLDPAQPRYCYQVIAIGLANPETERGASARVCVERN</sequence>
<dbReference type="EMBL" id="MKQR01000002">
    <property type="protein sequence ID" value="OLR95456.1"/>
    <property type="molecule type" value="Genomic_DNA"/>
</dbReference>
<gene>
    <name evidence="10" type="ORF">BJP25_06855</name>
</gene>
<feature type="transmembrane region" description="Helical" evidence="8">
    <location>
        <begin position="433"/>
        <end position="454"/>
    </location>
</feature>
<dbReference type="SUPFAM" id="SSF56112">
    <property type="entry name" value="Protein kinase-like (PK-like)"/>
    <property type="match status" value="1"/>
</dbReference>
<dbReference type="Pfam" id="PF00069">
    <property type="entry name" value="Pkinase"/>
    <property type="match status" value="1"/>
</dbReference>
<reference evidence="10 11" key="1">
    <citation type="submission" date="2016-10" db="EMBL/GenBank/DDBJ databases">
        <title>The Draft Genome Sequence of Actinokineospora bangkokensis 44EHWT reveals the biosynthetic pathway of antifungal compounds Thailandins with unusual extender unit butylmalonyl-CoA.</title>
        <authorList>
            <person name="Greule A."/>
            <person name="Intra B."/>
            <person name="Flemming S."/>
            <person name="Rommel M.G."/>
            <person name="Panbangred W."/>
            <person name="Bechthold A."/>
        </authorList>
    </citation>
    <scope>NUCLEOTIDE SEQUENCE [LARGE SCALE GENOMIC DNA]</scope>
    <source>
        <strain evidence="10 11">44EHW</strain>
    </source>
</reference>
<name>A0A1Q9LTU6_9PSEU</name>
<comment type="caution">
    <text evidence="10">The sequence shown here is derived from an EMBL/GenBank/DDBJ whole genome shotgun (WGS) entry which is preliminary data.</text>
</comment>
<dbReference type="Proteomes" id="UP000186040">
    <property type="component" value="Unassembled WGS sequence"/>
</dbReference>
<protein>
    <recommendedName>
        <fullName evidence="1">non-specific serine/threonine protein kinase</fullName>
        <ecNumber evidence="1">2.7.11.1</ecNumber>
    </recommendedName>
</protein>
<evidence type="ECO:0000256" key="7">
    <source>
        <dbReference type="SAM" id="MobiDB-lite"/>
    </source>
</evidence>
<feature type="region of interest" description="Disordered" evidence="7">
    <location>
        <begin position="458"/>
        <end position="508"/>
    </location>
</feature>
<dbReference type="SMART" id="SM00220">
    <property type="entry name" value="S_TKc"/>
    <property type="match status" value="1"/>
</dbReference>
<evidence type="ECO:0000256" key="2">
    <source>
        <dbReference type="ARBA" id="ARBA00022527"/>
    </source>
</evidence>
<dbReference type="PROSITE" id="PS00108">
    <property type="entry name" value="PROTEIN_KINASE_ST"/>
    <property type="match status" value="1"/>
</dbReference>
<evidence type="ECO:0000256" key="5">
    <source>
        <dbReference type="ARBA" id="ARBA00022777"/>
    </source>
</evidence>
<dbReference type="PROSITE" id="PS50011">
    <property type="entry name" value="PROTEIN_KINASE_DOM"/>
    <property type="match status" value="1"/>
</dbReference>
<feature type="region of interest" description="Disordered" evidence="7">
    <location>
        <begin position="1"/>
        <end position="26"/>
    </location>
</feature>
<dbReference type="InterPro" id="IPR011009">
    <property type="entry name" value="Kinase-like_dom_sf"/>
</dbReference>
<evidence type="ECO:0000256" key="4">
    <source>
        <dbReference type="ARBA" id="ARBA00022741"/>
    </source>
</evidence>
<dbReference type="RefSeq" id="WP_075972897.1">
    <property type="nucleotide sequence ID" value="NZ_MKQR01000002.1"/>
</dbReference>
<dbReference type="GO" id="GO:0004674">
    <property type="term" value="F:protein serine/threonine kinase activity"/>
    <property type="evidence" value="ECO:0007669"/>
    <property type="project" value="UniProtKB-KW"/>
</dbReference>
<keyword evidence="8" id="KW-0472">Membrane</keyword>
<dbReference type="CDD" id="cd14014">
    <property type="entry name" value="STKc_PknB_like"/>
    <property type="match status" value="1"/>
</dbReference>
<dbReference type="STRING" id="1193682.BJP25_06855"/>
<evidence type="ECO:0000313" key="10">
    <source>
        <dbReference type="EMBL" id="OLR95456.1"/>
    </source>
</evidence>
<dbReference type="InterPro" id="IPR013783">
    <property type="entry name" value="Ig-like_fold"/>
</dbReference>
<feature type="domain" description="Protein kinase" evidence="9">
    <location>
        <begin position="32"/>
        <end position="289"/>
    </location>
</feature>
<dbReference type="AlphaFoldDB" id="A0A1Q9LTU6"/>
<dbReference type="GO" id="GO:0005524">
    <property type="term" value="F:ATP binding"/>
    <property type="evidence" value="ECO:0007669"/>
    <property type="project" value="UniProtKB-KW"/>
</dbReference>
<feature type="compositionally biased region" description="Low complexity" evidence="7">
    <location>
        <begin position="9"/>
        <end position="26"/>
    </location>
</feature>
<keyword evidence="2" id="KW-0723">Serine/threonine-protein kinase</keyword>
<feature type="compositionally biased region" description="Low complexity" evidence="7">
    <location>
        <begin position="465"/>
        <end position="496"/>
    </location>
</feature>
<dbReference type="InterPro" id="IPR036116">
    <property type="entry name" value="FN3_sf"/>
</dbReference>
<organism evidence="10 11">
    <name type="scientific">Actinokineospora bangkokensis</name>
    <dbReference type="NCBI Taxonomy" id="1193682"/>
    <lineage>
        <taxon>Bacteria</taxon>
        <taxon>Bacillati</taxon>
        <taxon>Actinomycetota</taxon>
        <taxon>Actinomycetes</taxon>
        <taxon>Pseudonocardiales</taxon>
        <taxon>Pseudonocardiaceae</taxon>
        <taxon>Actinokineospora</taxon>
    </lineage>
</organism>
<keyword evidence="6" id="KW-0067">ATP-binding</keyword>
<evidence type="ECO:0000256" key="3">
    <source>
        <dbReference type="ARBA" id="ARBA00022679"/>
    </source>
</evidence>
<evidence type="ECO:0000256" key="6">
    <source>
        <dbReference type="ARBA" id="ARBA00022840"/>
    </source>
</evidence>
<evidence type="ECO:0000313" key="11">
    <source>
        <dbReference type="Proteomes" id="UP000186040"/>
    </source>
</evidence>
<keyword evidence="4" id="KW-0547">Nucleotide-binding</keyword>
<dbReference type="SUPFAM" id="SSF49265">
    <property type="entry name" value="Fibronectin type III"/>
    <property type="match status" value="1"/>
</dbReference>
<dbReference type="PANTHER" id="PTHR43289:SF6">
    <property type="entry name" value="SERINE_THREONINE-PROTEIN KINASE NEKL-3"/>
    <property type="match status" value="1"/>
</dbReference>
<dbReference type="OrthoDB" id="9762169at2"/>
<feature type="region of interest" description="Disordered" evidence="7">
    <location>
        <begin position="407"/>
        <end position="430"/>
    </location>
</feature>
<keyword evidence="8" id="KW-1133">Transmembrane helix</keyword>
<dbReference type="InterPro" id="IPR008271">
    <property type="entry name" value="Ser/Thr_kinase_AS"/>
</dbReference>
<keyword evidence="3" id="KW-0808">Transferase</keyword>
<proteinExistence type="predicted"/>
<dbReference type="Gene3D" id="3.30.200.20">
    <property type="entry name" value="Phosphorylase Kinase, domain 1"/>
    <property type="match status" value="1"/>
</dbReference>
<dbReference type="Gene3D" id="2.60.40.10">
    <property type="entry name" value="Immunoglobulins"/>
    <property type="match status" value="1"/>
</dbReference>
<evidence type="ECO:0000256" key="8">
    <source>
        <dbReference type="SAM" id="Phobius"/>
    </source>
</evidence>
<keyword evidence="5" id="KW-0418">Kinase</keyword>
<accession>A0A1Q9LTU6</accession>
<feature type="region of interest" description="Disordered" evidence="7">
    <location>
        <begin position="310"/>
        <end position="356"/>
    </location>
</feature>
<dbReference type="EC" id="2.7.11.1" evidence="1"/>